<dbReference type="InterPro" id="IPR000709">
    <property type="entry name" value="Leu_Ile_Val-bd"/>
</dbReference>
<name>A0ABX2PIF3_9RHOB</name>
<evidence type="ECO:0000256" key="5">
    <source>
        <dbReference type="SAM" id="SignalP"/>
    </source>
</evidence>
<protein>
    <submittedName>
        <fullName evidence="7">Branched-chain amino acid ABC transporter substrate-binding protein</fullName>
    </submittedName>
</protein>
<proteinExistence type="inferred from homology"/>
<dbReference type="PANTHER" id="PTHR47151:SF2">
    <property type="entry name" value="AMINO ACID BINDING PROTEIN"/>
    <property type="match status" value="1"/>
</dbReference>
<dbReference type="Proteomes" id="UP000523601">
    <property type="component" value="Unassembled WGS sequence"/>
</dbReference>
<dbReference type="InterPro" id="IPR028082">
    <property type="entry name" value="Peripla_BP_I"/>
</dbReference>
<evidence type="ECO:0000256" key="3">
    <source>
        <dbReference type="ARBA" id="ARBA00022729"/>
    </source>
</evidence>
<keyword evidence="4" id="KW-0029">Amino-acid transport</keyword>
<feature type="chain" id="PRO_5047426277" evidence="5">
    <location>
        <begin position="39"/>
        <end position="384"/>
    </location>
</feature>
<keyword evidence="2" id="KW-0813">Transport</keyword>
<comment type="caution">
    <text evidence="7">The sequence shown here is derived from an EMBL/GenBank/DDBJ whole genome shotgun (WGS) entry which is preliminary data.</text>
</comment>
<keyword evidence="8" id="KW-1185">Reference proteome</keyword>
<dbReference type="InterPro" id="IPR028081">
    <property type="entry name" value="Leu-bd"/>
</dbReference>
<reference evidence="7 8" key="1">
    <citation type="submission" date="2020-04" db="EMBL/GenBank/DDBJ databases">
        <title>Donghicola sp., a member of the Rhodobacteraceae family isolated from mangrove forest in Thailand.</title>
        <authorList>
            <person name="Charoenyingcharoen P."/>
            <person name="Yukphan P."/>
        </authorList>
    </citation>
    <scope>NUCLEOTIDE SEQUENCE [LARGE SCALE GENOMIC DNA]</scope>
    <source>
        <strain evidence="7 8">C2-DW-16</strain>
    </source>
</reference>
<comment type="similarity">
    <text evidence="1">Belongs to the leucine-binding protein family.</text>
</comment>
<dbReference type="PRINTS" id="PR00337">
    <property type="entry name" value="LEUILEVALBP"/>
</dbReference>
<feature type="domain" description="Leucine-binding protein" evidence="6">
    <location>
        <begin position="40"/>
        <end position="376"/>
    </location>
</feature>
<evidence type="ECO:0000259" key="6">
    <source>
        <dbReference type="Pfam" id="PF13458"/>
    </source>
</evidence>
<evidence type="ECO:0000313" key="8">
    <source>
        <dbReference type="Proteomes" id="UP000523601"/>
    </source>
</evidence>
<dbReference type="EMBL" id="JABCJD010000013">
    <property type="protein sequence ID" value="NVO29292.1"/>
    <property type="molecule type" value="Genomic_DNA"/>
</dbReference>
<dbReference type="CDD" id="cd06342">
    <property type="entry name" value="PBP1_ABC_LIVBP-like"/>
    <property type="match status" value="1"/>
</dbReference>
<evidence type="ECO:0000256" key="1">
    <source>
        <dbReference type="ARBA" id="ARBA00010062"/>
    </source>
</evidence>
<gene>
    <name evidence="7" type="ORF">HJ526_17870</name>
</gene>
<keyword evidence="3 5" id="KW-0732">Signal</keyword>
<evidence type="ECO:0000256" key="4">
    <source>
        <dbReference type="ARBA" id="ARBA00022970"/>
    </source>
</evidence>
<dbReference type="RefSeq" id="WP_176855983.1">
    <property type="nucleotide sequence ID" value="NZ_JABCJD010000013.1"/>
</dbReference>
<dbReference type="SUPFAM" id="SSF53822">
    <property type="entry name" value="Periplasmic binding protein-like I"/>
    <property type="match status" value="1"/>
</dbReference>
<sequence length="384" mass="40276">MNTLIFARRLASLRNRFLTGAGLGAIAAMMSVTQPALADINIGVAGSLTGSSAFSGEKQEIGARAAIDDINAAGGVLGQQLHPLLVDDACDPHQAEAAAQQLISAGAAVVVGHNCSGATVAAMGLYEQANLLMISPAATNPRVTDEGGDNVFRVSGRDDEQAAIAATLIKDRFPNARIGIVNNEGVYGQGLTNSLISELGSRGIEPVLVTTFQPGSDDYYGLVDSFVASDLDVLYFASNMATDVGLIALQSREQLPDVQFIGADALAADSYMLVAEDAGVGTLFTFGVDARELDSAKEVAERIRETAFYEPSGYTLYTYAVLQVWADAVRIAGSTETAAVAKAMHENTFDTVMGTIGFDEKGDVTGIQSFLFYEYGPDGYAPVN</sequence>
<organism evidence="7 8">
    <name type="scientific">Donghicola mangrovi</name>
    <dbReference type="NCBI Taxonomy" id="2729614"/>
    <lineage>
        <taxon>Bacteria</taxon>
        <taxon>Pseudomonadati</taxon>
        <taxon>Pseudomonadota</taxon>
        <taxon>Alphaproteobacteria</taxon>
        <taxon>Rhodobacterales</taxon>
        <taxon>Roseobacteraceae</taxon>
        <taxon>Donghicola</taxon>
    </lineage>
</organism>
<dbReference type="Gene3D" id="3.40.50.2300">
    <property type="match status" value="2"/>
</dbReference>
<evidence type="ECO:0000313" key="7">
    <source>
        <dbReference type="EMBL" id="NVO29292.1"/>
    </source>
</evidence>
<accession>A0ABX2PIF3</accession>
<dbReference type="Pfam" id="PF13458">
    <property type="entry name" value="Peripla_BP_6"/>
    <property type="match status" value="1"/>
</dbReference>
<evidence type="ECO:0000256" key="2">
    <source>
        <dbReference type="ARBA" id="ARBA00022448"/>
    </source>
</evidence>
<feature type="signal peptide" evidence="5">
    <location>
        <begin position="1"/>
        <end position="38"/>
    </location>
</feature>
<dbReference type="PANTHER" id="PTHR47151">
    <property type="entry name" value="LEU/ILE/VAL-BINDING ABC TRANSPORTER SUBUNIT"/>
    <property type="match status" value="1"/>
</dbReference>